<feature type="binding site" evidence="9 11">
    <location>
        <position position="106"/>
    </location>
    <ligand>
        <name>substrate</name>
    </ligand>
</feature>
<protein>
    <recommendedName>
        <fullName evidence="8 9">Glutamyl-tRNA reductase</fullName>
        <shortName evidence="9">GluTR</shortName>
        <ecNumber evidence="3 9">1.2.1.70</ecNumber>
    </recommendedName>
</protein>
<dbReference type="PIRSF" id="PIRSF000445">
    <property type="entry name" value="4pyrrol_synth_GluRdtase"/>
    <property type="match status" value="1"/>
</dbReference>
<feature type="domain" description="Glutamyl-tRNA reductase N-terminal" evidence="17">
    <location>
        <begin position="6"/>
        <end position="153"/>
    </location>
</feature>
<feature type="binding site" evidence="9 11">
    <location>
        <begin position="47"/>
        <end position="50"/>
    </location>
    <ligand>
        <name>substrate</name>
    </ligand>
</feature>
<evidence type="ECO:0000256" key="3">
    <source>
        <dbReference type="ARBA" id="ARBA00012970"/>
    </source>
</evidence>
<dbReference type="SUPFAM" id="SSF69075">
    <property type="entry name" value="Glutamyl tRNA-reductase dimerization domain"/>
    <property type="match status" value="1"/>
</dbReference>
<feature type="active site" description="Nucleophile" evidence="9 10">
    <location>
        <position position="48"/>
    </location>
</feature>
<dbReference type="SUPFAM" id="SSF51735">
    <property type="entry name" value="NAD(P)-binding Rossmann-fold domains"/>
    <property type="match status" value="1"/>
</dbReference>
<dbReference type="InterPro" id="IPR006151">
    <property type="entry name" value="Shikm_DH/Glu-tRNA_Rdtase"/>
</dbReference>
<dbReference type="AlphaFoldDB" id="I6Z3X9"/>
<comment type="catalytic activity">
    <reaction evidence="7 9 14">
        <text>(S)-4-amino-5-oxopentanoate + tRNA(Glu) + NADP(+) = L-glutamyl-tRNA(Glu) + NADPH + H(+)</text>
        <dbReference type="Rhea" id="RHEA:12344"/>
        <dbReference type="Rhea" id="RHEA-COMP:9663"/>
        <dbReference type="Rhea" id="RHEA-COMP:9680"/>
        <dbReference type="ChEBI" id="CHEBI:15378"/>
        <dbReference type="ChEBI" id="CHEBI:57501"/>
        <dbReference type="ChEBI" id="CHEBI:57783"/>
        <dbReference type="ChEBI" id="CHEBI:58349"/>
        <dbReference type="ChEBI" id="CHEBI:78442"/>
        <dbReference type="ChEBI" id="CHEBI:78520"/>
        <dbReference type="EC" id="1.2.1.70"/>
    </reaction>
</comment>
<evidence type="ECO:0000256" key="10">
    <source>
        <dbReference type="PIRSR" id="PIRSR000445-1"/>
    </source>
</evidence>
<proteinExistence type="inferred from homology"/>
<dbReference type="NCBIfam" id="TIGR01035">
    <property type="entry name" value="hemA"/>
    <property type="match status" value="1"/>
</dbReference>
<evidence type="ECO:0000256" key="6">
    <source>
        <dbReference type="ARBA" id="ARBA00023244"/>
    </source>
</evidence>
<dbReference type="Gene3D" id="3.40.50.720">
    <property type="entry name" value="NAD(P)-binding Rossmann-like Domain"/>
    <property type="match status" value="1"/>
</dbReference>
<dbReference type="InterPro" id="IPR015896">
    <property type="entry name" value="4pyrrol_synth_GluRdtase_dimer"/>
</dbReference>
<dbReference type="Pfam" id="PF05201">
    <property type="entry name" value="GlutR_N"/>
    <property type="match status" value="1"/>
</dbReference>
<dbReference type="UniPathway" id="UPA00251">
    <property type="reaction ID" value="UER00316"/>
</dbReference>
<dbReference type="InterPro" id="IPR036453">
    <property type="entry name" value="GluRdtase_dimer_dom_sf"/>
</dbReference>
<dbReference type="CDD" id="cd05213">
    <property type="entry name" value="NAD_bind_Glutamyl_tRNA_reduct"/>
    <property type="match status" value="1"/>
</dbReference>
<dbReference type="Pfam" id="PF00745">
    <property type="entry name" value="GlutR_dimer"/>
    <property type="match status" value="1"/>
</dbReference>
<dbReference type="KEGG" id="mro:MROS_0612"/>
<dbReference type="GO" id="GO:0050661">
    <property type="term" value="F:NADP binding"/>
    <property type="evidence" value="ECO:0007669"/>
    <property type="project" value="InterPro"/>
</dbReference>
<comment type="subunit">
    <text evidence="9">Homodimer.</text>
</comment>
<dbReference type="FunFam" id="3.40.50.720:FF:000031">
    <property type="entry name" value="Glutamyl-tRNA reductase"/>
    <property type="match status" value="1"/>
</dbReference>
<dbReference type="EC" id="1.2.1.70" evidence="3 9"/>
<keyword evidence="19" id="KW-1185">Reference proteome</keyword>
<gene>
    <name evidence="9" type="primary">hemA</name>
    <name evidence="18" type="ordered locus">MROS_0612</name>
</gene>
<dbReference type="Gene3D" id="3.30.460.30">
    <property type="entry name" value="Glutamyl-tRNA reductase, N-terminal domain"/>
    <property type="match status" value="1"/>
</dbReference>
<evidence type="ECO:0000256" key="12">
    <source>
        <dbReference type="PIRSR" id="PIRSR000445-3"/>
    </source>
</evidence>
<dbReference type="OrthoDB" id="110209at2"/>
<dbReference type="STRING" id="1191523.MROS_0612"/>
<keyword evidence="4 9" id="KW-0521">NADP</keyword>
<comment type="similarity">
    <text evidence="2 9 14">Belongs to the glutamyl-tRNA reductase family.</text>
</comment>
<accession>I6Z3X9</accession>
<dbReference type="InterPro" id="IPR018214">
    <property type="entry name" value="GluRdtase_CS"/>
</dbReference>
<evidence type="ECO:0000259" key="17">
    <source>
        <dbReference type="Pfam" id="PF05201"/>
    </source>
</evidence>
<feature type="binding site" evidence="9 12">
    <location>
        <begin position="186"/>
        <end position="191"/>
    </location>
    <ligand>
        <name>NADP(+)</name>
        <dbReference type="ChEBI" id="CHEBI:58349"/>
    </ligand>
</feature>
<dbReference type="InterPro" id="IPR000343">
    <property type="entry name" value="4pyrrol_synth_GluRdtase"/>
</dbReference>
<evidence type="ECO:0000256" key="8">
    <source>
        <dbReference type="ARBA" id="ARBA00068659"/>
    </source>
</evidence>
<evidence type="ECO:0000313" key="18">
    <source>
        <dbReference type="EMBL" id="AFN73855.1"/>
    </source>
</evidence>
<dbReference type="HOGENOM" id="CLU_035113_2_2_10"/>
<dbReference type="Proteomes" id="UP000009011">
    <property type="component" value="Chromosome"/>
</dbReference>
<dbReference type="InterPro" id="IPR036343">
    <property type="entry name" value="GluRdtase_N_sf"/>
</dbReference>
<dbReference type="RefSeq" id="WP_014855292.1">
    <property type="nucleotide sequence ID" value="NC_018178.1"/>
</dbReference>
<dbReference type="GO" id="GO:0019353">
    <property type="term" value="P:protoporphyrinogen IX biosynthetic process from glutamate"/>
    <property type="evidence" value="ECO:0007669"/>
    <property type="project" value="TreeGrafter"/>
</dbReference>
<evidence type="ECO:0000313" key="19">
    <source>
        <dbReference type="Proteomes" id="UP000009011"/>
    </source>
</evidence>
<evidence type="ECO:0000256" key="13">
    <source>
        <dbReference type="PIRSR" id="PIRSR000445-4"/>
    </source>
</evidence>
<evidence type="ECO:0000256" key="14">
    <source>
        <dbReference type="RuleBase" id="RU000584"/>
    </source>
</evidence>
<feature type="binding site" evidence="9 11">
    <location>
        <position position="117"/>
    </location>
    <ligand>
        <name>substrate</name>
    </ligand>
</feature>
<feature type="binding site" evidence="9 11">
    <location>
        <begin position="111"/>
        <end position="113"/>
    </location>
    <ligand>
        <name>substrate</name>
    </ligand>
</feature>
<reference evidence="18 19" key="1">
    <citation type="journal article" date="2013" name="PLoS ONE">
        <title>Genomic analysis of Melioribacter roseus, facultatively anaerobic organotrophic bacterium representing a novel deep lineage within Bacteriodetes/Chlorobi group.</title>
        <authorList>
            <person name="Kadnikov V.V."/>
            <person name="Mardanov A.V."/>
            <person name="Podosokorskaya O.A."/>
            <person name="Gavrilov S.N."/>
            <person name="Kublanov I.V."/>
            <person name="Beletsky A.V."/>
            <person name="Bonch-Osmolovskaya E.A."/>
            <person name="Ravin N.V."/>
        </authorList>
    </citation>
    <scope>NUCLEOTIDE SEQUENCE [LARGE SCALE GENOMIC DNA]</scope>
    <source>
        <strain evidence="19">JCM 17771 / P3M-2</strain>
    </source>
</reference>
<feature type="domain" description="Quinate/shikimate 5-dehydrogenase/glutamyl-tRNA reductase" evidence="16">
    <location>
        <begin position="169"/>
        <end position="303"/>
    </location>
</feature>
<comment type="domain">
    <text evidence="9">Possesses an unusual extended V-shaped dimeric structure with each monomer consisting of three distinct domains arranged along a curved 'spinal' alpha-helix. The N-terminal catalytic domain specifically recognizes the glutamate moiety of the substrate. The second domain is the NADPH-binding domain, and the third C-terminal domain is responsible for dimerization.</text>
</comment>
<evidence type="ECO:0000256" key="7">
    <source>
        <dbReference type="ARBA" id="ARBA00047464"/>
    </source>
</evidence>
<organism evidence="18 19">
    <name type="scientific">Melioribacter roseus (strain DSM 23840 / JCM 17771 / VKM B-2668 / P3M-2)</name>
    <dbReference type="NCBI Taxonomy" id="1191523"/>
    <lineage>
        <taxon>Bacteria</taxon>
        <taxon>Pseudomonadati</taxon>
        <taxon>Ignavibacteriota</taxon>
        <taxon>Ignavibacteria</taxon>
        <taxon>Ignavibacteriales</taxon>
        <taxon>Melioribacteraceae</taxon>
        <taxon>Melioribacter</taxon>
    </lineage>
</organism>
<dbReference type="EMBL" id="CP003557">
    <property type="protein sequence ID" value="AFN73855.1"/>
    <property type="molecule type" value="Genomic_DNA"/>
</dbReference>
<evidence type="ECO:0000256" key="11">
    <source>
        <dbReference type="PIRSR" id="PIRSR000445-2"/>
    </source>
</evidence>
<evidence type="ECO:0000256" key="9">
    <source>
        <dbReference type="HAMAP-Rule" id="MF_00087"/>
    </source>
</evidence>
<dbReference type="PROSITE" id="PS00747">
    <property type="entry name" value="GLUTR"/>
    <property type="match status" value="1"/>
</dbReference>
<evidence type="ECO:0000256" key="5">
    <source>
        <dbReference type="ARBA" id="ARBA00023002"/>
    </source>
</evidence>
<dbReference type="FunFam" id="3.30.460.30:FF:000001">
    <property type="entry name" value="Glutamyl-tRNA reductase"/>
    <property type="match status" value="1"/>
</dbReference>
<dbReference type="InterPro" id="IPR036291">
    <property type="entry name" value="NAD(P)-bd_dom_sf"/>
</dbReference>
<comment type="miscellaneous">
    <text evidence="9">During catalysis, the active site Cys acts as a nucleophile attacking the alpha-carbonyl group of tRNA-bound glutamate with the formation of a thioester intermediate between enzyme and glutamate, and the concomitant release of tRNA(Glu). The thioester intermediate is finally reduced by direct hydride transfer from NADPH, to form the product GSA.</text>
</comment>
<keyword evidence="5 9" id="KW-0560">Oxidoreductase</keyword>
<dbReference type="SUPFAM" id="SSF69742">
    <property type="entry name" value="Glutamyl tRNA-reductase catalytic, N-terminal domain"/>
    <property type="match status" value="1"/>
</dbReference>
<name>I6Z3X9_MELRP</name>
<dbReference type="PANTHER" id="PTHR43013:SF1">
    <property type="entry name" value="GLUTAMYL-TRNA REDUCTASE"/>
    <property type="match status" value="1"/>
</dbReference>
<dbReference type="eggNOG" id="COG0373">
    <property type="taxonomic scope" value="Bacteria"/>
</dbReference>
<comment type="function">
    <text evidence="9">Catalyzes the NADPH-dependent reduction of glutamyl-tRNA(Glu) to glutamate 1-semialdehyde (GSA).</text>
</comment>
<evidence type="ECO:0000256" key="1">
    <source>
        <dbReference type="ARBA" id="ARBA00005059"/>
    </source>
</evidence>
<keyword evidence="6 9" id="KW-0627">Porphyrin biosynthesis</keyword>
<dbReference type="InterPro" id="IPR015895">
    <property type="entry name" value="4pyrrol_synth_GluRdtase_N"/>
</dbReference>
<dbReference type="PANTHER" id="PTHR43013">
    <property type="entry name" value="GLUTAMYL-TRNA REDUCTASE"/>
    <property type="match status" value="1"/>
</dbReference>
<dbReference type="PATRIC" id="fig|1191523.3.peg.640"/>
<feature type="site" description="Important for activity" evidence="9 13">
    <location>
        <position position="96"/>
    </location>
</feature>
<comment type="pathway">
    <text evidence="1 9 14">Porphyrin-containing compound metabolism; protoporphyrin-IX biosynthesis; 5-aminolevulinate from L-glutamyl-tRNA(Glu): step 1/2.</text>
</comment>
<dbReference type="Pfam" id="PF01488">
    <property type="entry name" value="Shikimate_DH"/>
    <property type="match status" value="1"/>
</dbReference>
<evidence type="ECO:0000259" key="16">
    <source>
        <dbReference type="Pfam" id="PF01488"/>
    </source>
</evidence>
<dbReference type="HAMAP" id="MF_00087">
    <property type="entry name" value="Glu_tRNA_reductase"/>
    <property type="match status" value="1"/>
</dbReference>
<dbReference type="GO" id="GO:0008883">
    <property type="term" value="F:glutamyl-tRNA reductase activity"/>
    <property type="evidence" value="ECO:0007669"/>
    <property type="project" value="UniProtKB-UniRule"/>
</dbReference>
<evidence type="ECO:0000256" key="2">
    <source>
        <dbReference type="ARBA" id="ARBA00005916"/>
    </source>
</evidence>
<evidence type="ECO:0000256" key="4">
    <source>
        <dbReference type="ARBA" id="ARBA00022857"/>
    </source>
</evidence>
<sequence length="432" mass="48987">MNFVGITINHKTAPIETLESLHLNRDEIIEFISRLKENFKEGVIISTCNRTEIYSLLPNYNLDSNKIIASLLEFKKVENLKNEHFRKFFSCGAVKHLFSVAAGIDSLVIGDSQILGQVKEAYEISEDINFSGSVIKRVFEAALKVGKRAIKETAIGEGAVTVSYAAVQVVEKIYSNLDRKSALIIGAGETGELAAVHLRDKGVGKIDIANRTMERAEKLAEKVNGGVIPFPSLKEHLHNYDIIISATSAENLIIHYEDVTAAVKKRKGQPIVIMDIAIPRDIDPKVKEIDSVFYHDMESLKVIVDQNIQKRKNEIPKIESIIMEEMQNFFAWYNTLEIVPVIKSLRNFFDSIREDELEKIKHKVTPEDYYKIEDMTRRLIGRLLHNPTIKLRQLAEQGVNPDDIANHSFLIKELFALENRTNGTEENNKDEN</sequence>
<feature type="domain" description="Tetrapyrrole biosynthesis glutamyl-tRNA reductase dimerisation" evidence="15">
    <location>
        <begin position="317"/>
        <end position="401"/>
    </location>
</feature>
<evidence type="ECO:0000259" key="15">
    <source>
        <dbReference type="Pfam" id="PF00745"/>
    </source>
</evidence>